<dbReference type="KEGG" id="abi:Aboo_0641"/>
<keyword evidence="5" id="KW-0969">Cilium</keyword>
<comment type="similarity">
    <text evidence="2 4">Belongs to the archaeal flagellin family.</text>
</comment>
<protein>
    <recommendedName>
        <fullName evidence="4">Flagellin</fullName>
    </recommendedName>
</protein>
<dbReference type="HOGENOM" id="CLU_051124_0_1_2"/>
<evidence type="ECO:0000256" key="2">
    <source>
        <dbReference type="ARBA" id="ARBA00010256"/>
    </source>
</evidence>
<dbReference type="InterPro" id="IPR002774">
    <property type="entry name" value="Flagellin_arc-type"/>
</dbReference>
<evidence type="ECO:0000256" key="1">
    <source>
        <dbReference type="ARBA" id="ARBA00004618"/>
    </source>
</evidence>
<comment type="function">
    <text evidence="4">Flagellin is the subunit protein which polymerizes to form the filaments of archaeal flagella.</text>
</comment>
<organism evidence="5 6">
    <name type="scientific">Aciduliprofundum boonei (strain DSM 19572 / T469)</name>
    <dbReference type="NCBI Taxonomy" id="439481"/>
    <lineage>
        <taxon>Archaea</taxon>
        <taxon>Methanobacteriati</taxon>
        <taxon>Thermoplasmatota</taxon>
        <taxon>DHVE2 group</taxon>
        <taxon>Candidatus Aciduliprofundum</taxon>
    </lineage>
</organism>
<dbReference type="GO" id="GO:0097589">
    <property type="term" value="C:archaeal-type flagellum"/>
    <property type="evidence" value="ECO:0007669"/>
    <property type="project" value="UniProtKB-SubCell"/>
</dbReference>
<evidence type="ECO:0000313" key="6">
    <source>
        <dbReference type="Proteomes" id="UP000001400"/>
    </source>
</evidence>
<evidence type="ECO:0000313" key="5">
    <source>
        <dbReference type="EMBL" id="ADD08452.1"/>
    </source>
</evidence>
<keyword evidence="6" id="KW-1185">Reference proteome</keyword>
<keyword evidence="5" id="KW-0966">Cell projection</keyword>
<dbReference type="EMBL" id="CP001941">
    <property type="protein sequence ID" value="ADD08452.1"/>
    <property type="molecule type" value="Genomic_DNA"/>
</dbReference>
<evidence type="ECO:0000256" key="3">
    <source>
        <dbReference type="ARBA" id="ARBA00022440"/>
    </source>
</evidence>
<dbReference type="RefSeq" id="WP_008081989.1">
    <property type="nucleotide sequence ID" value="NC_013926.1"/>
</dbReference>
<reference evidence="5" key="1">
    <citation type="submission" date="2010-02" db="EMBL/GenBank/DDBJ databases">
        <title>Complete sequence of Aciduliprofundum boonei T469.</title>
        <authorList>
            <consortium name="US DOE Joint Genome Institute"/>
            <person name="Lucas S."/>
            <person name="Copeland A."/>
            <person name="Lapidus A."/>
            <person name="Cheng J.-F."/>
            <person name="Bruce D."/>
            <person name="Goodwin L."/>
            <person name="Pitluck S."/>
            <person name="Saunders E."/>
            <person name="Detter J.C."/>
            <person name="Han C."/>
            <person name="Tapia R."/>
            <person name="Land M."/>
            <person name="Hauser L."/>
            <person name="Kyrpides N."/>
            <person name="Mikhailova N."/>
            <person name="Flores G."/>
            <person name="Reysenbach A.-L."/>
            <person name="Woyke T."/>
        </authorList>
    </citation>
    <scope>NUCLEOTIDE SEQUENCE</scope>
    <source>
        <strain evidence="5">T469</strain>
    </source>
</reference>
<dbReference type="GeneID" id="8827587"/>
<comment type="subcellular location">
    <subcellularLocation>
        <location evidence="1 4">Archaeal flagellum</location>
    </subcellularLocation>
</comment>
<gene>
    <name evidence="5" type="ordered locus">Aboo_0641</name>
</gene>
<dbReference type="InterPro" id="IPR013373">
    <property type="entry name" value="Flagellin/pilin_N_arc"/>
</dbReference>
<dbReference type="GO" id="GO:0097588">
    <property type="term" value="P:archaeal or bacterial-type flagellum-dependent cell motility"/>
    <property type="evidence" value="ECO:0007669"/>
    <property type="project" value="InterPro"/>
</dbReference>
<dbReference type="OrthoDB" id="102632at2157"/>
<sequence length="291" mass="31481">MKKIYKREKGEMGVGTLIIFIAMIIVAAVAATVLIQTAYRLQQQAEETGNIATQDVATGFKVITIQGIRNDVMYNESLGNISVGSTTFIGNLTHVPVNPNSVIVTNGTFELKDDGTGNLVPVSGYNNTGVTGTINYNTGEITLHFPNATVKSQVNVTYGSGYSPIIDYLEIKVGLMAGSPPISLFSVLVEISDGYTDATLTYNESATSFKDLDGSHFGVAIARDMPPCNWERDRVITSGDIIKILINASAIGLYLQPQSSVMIKLIPKHGVPNLVEFETPSTYTTKYINLW</sequence>
<dbReference type="Proteomes" id="UP000001400">
    <property type="component" value="Chromosome"/>
</dbReference>
<dbReference type="PANTHER" id="PTHR35903">
    <property type="entry name" value="FLAGELLIN B1"/>
    <property type="match status" value="1"/>
</dbReference>
<dbReference type="PANTHER" id="PTHR35903:SF1">
    <property type="entry name" value="FLAGELLIN B1"/>
    <property type="match status" value="1"/>
</dbReference>
<dbReference type="GO" id="GO:0005198">
    <property type="term" value="F:structural molecule activity"/>
    <property type="evidence" value="ECO:0007669"/>
    <property type="project" value="InterPro"/>
</dbReference>
<evidence type="ECO:0000256" key="4">
    <source>
        <dbReference type="RuleBase" id="RU361282"/>
    </source>
</evidence>
<name>B5I9R9_ACIB4</name>
<accession>B5I9R9</accession>
<dbReference type="NCBIfam" id="TIGR02537">
    <property type="entry name" value="arch_flag_Nterm"/>
    <property type="match status" value="1"/>
</dbReference>
<dbReference type="STRING" id="439481.Aboo_0641"/>
<keyword evidence="5" id="KW-0282">Flagellum</keyword>
<dbReference type="AlphaFoldDB" id="B5I9R9"/>
<dbReference type="eggNOG" id="arCOG01829">
    <property type="taxonomic scope" value="Archaea"/>
</dbReference>
<dbReference type="Pfam" id="PF01917">
    <property type="entry name" value="Flagellin_arch-type"/>
    <property type="match status" value="1"/>
</dbReference>
<proteinExistence type="inferred from homology"/>
<keyword evidence="3 4" id="KW-0974">Archaeal flagellum</keyword>